<evidence type="ECO:0000256" key="1">
    <source>
        <dbReference type="SAM" id="SignalP"/>
    </source>
</evidence>
<reference evidence="2 3" key="1">
    <citation type="submission" date="2018-03" db="EMBL/GenBank/DDBJ databases">
        <title>Genomic Encyclopedia of Archaeal and Bacterial Type Strains, Phase II (KMG-II): from individual species to whole genera.</title>
        <authorList>
            <person name="Goeker M."/>
        </authorList>
    </citation>
    <scope>NUCLEOTIDE SEQUENCE [LARGE SCALE GENOMIC DNA]</scope>
    <source>
        <strain evidence="2 3">DSM 28229</strain>
    </source>
</reference>
<dbReference type="EMBL" id="QGDO01000022">
    <property type="protein sequence ID" value="PWJ32497.1"/>
    <property type="molecule type" value="Genomic_DNA"/>
</dbReference>
<protein>
    <submittedName>
        <fullName evidence="2">Uncharacterized protein</fullName>
    </submittedName>
</protein>
<keyword evidence="3" id="KW-1185">Reference proteome</keyword>
<evidence type="ECO:0000313" key="2">
    <source>
        <dbReference type="EMBL" id="PWJ32497.1"/>
    </source>
</evidence>
<proteinExistence type="predicted"/>
<evidence type="ECO:0000313" key="3">
    <source>
        <dbReference type="Proteomes" id="UP000245535"/>
    </source>
</evidence>
<dbReference type="AlphaFoldDB" id="A0A315YVE6"/>
<accession>A0A315YVE6</accession>
<dbReference type="RefSeq" id="WP_146201790.1">
    <property type="nucleotide sequence ID" value="NZ_QGDO01000022.1"/>
</dbReference>
<dbReference type="OrthoDB" id="991553at2"/>
<name>A0A315YVE6_SEDFL</name>
<gene>
    <name evidence="2" type="ORF">BC781_1225</name>
</gene>
<dbReference type="Proteomes" id="UP000245535">
    <property type="component" value="Unassembled WGS sequence"/>
</dbReference>
<organism evidence="2 3">
    <name type="scientific">Sediminitomix flava</name>
    <dbReference type="NCBI Taxonomy" id="379075"/>
    <lineage>
        <taxon>Bacteria</taxon>
        <taxon>Pseudomonadati</taxon>
        <taxon>Bacteroidota</taxon>
        <taxon>Cytophagia</taxon>
        <taxon>Cytophagales</taxon>
        <taxon>Flammeovirgaceae</taxon>
        <taxon>Sediminitomix</taxon>
    </lineage>
</organism>
<keyword evidence="1" id="KW-0732">Signal</keyword>
<feature type="chain" id="PRO_5016257229" evidence="1">
    <location>
        <begin position="24"/>
        <end position="212"/>
    </location>
</feature>
<feature type="signal peptide" evidence="1">
    <location>
        <begin position="1"/>
        <end position="23"/>
    </location>
</feature>
<sequence length="212" mass="24988">MIRYKRFVLLVFGLLTMYRSAFSQSAYGEGELTLTSKDLLEMFLTDVSGRELNKRESIIVFDFKNQSSQDVDTLCVYDDEKSPYNLLEERYGVYQGFQIIMKGYPDSTFFKMAVDNELLKKVIHDDSVSNQNVLDSIRNRLYKGYIDFIPDSERHKIRNGIYNGYIVSVGSEYDPSLYYYVIYDEEFIINRIRSDRQLPNSYFGFPRKIDKK</sequence>
<comment type="caution">
    <text evidence="2">The sequence shown here is derived from an EMBL/GenBank/DDBJ whole genome shotgun (WGS) entry which is preliminary data.</text>
</comment>